<sequence>MLRRFLKICFICTIVFNFLYLDLPAKEIKHDFYVKIEEIGREKAIKRGRQTVKMLDEMYKTFIVLVTDEYVKDETMFSALTISKKVFERMSAKGWYNARLLDATGDPHNPDNSARTKFERDAIEAFIDGKSFYEKVEKVDGVYYYKAATSVSIVTDGCTICHPHNKQGDLLGGISYSFPLDMFLD</sequence>
<dbReference type="OrthoDB" id="5568461at2"/>
<protein>
    <submittedName>
        <fullName evidence="2">Ribulose 1,5-bisphosphate carboxylase, large subunit</fullName>
    </submittedName>
</protein>
<name>A0A286U3F4_9BACT</name>
<feature type="domain" description="Tll0287-like" evidence="1">
    <location>
        <begin position="44"/>
        <end position="166"/>
    </location>
</feature>
<reference evidence="3" key="1">
    <citation type="journal article" date="2017" name="Environ. Microbiol. Rep.">
        <title>Genetic Diversity of Marine Anaerobic Ammonium-Oxidizing Bacteria as Revealed by Genomic and Proteomic Analyses of 'Candidatus Scalindua japonica'.</title>
        <authorList>
            <person name="Oshiki M."/>
            <person name="Mizuto K."/>
            <person name="Kimura Z."/>
            <person name="Kindaichi T."/>
            <person name="Satoh H."/>
            <person name="Okabe S."/>
        </authorList>
    </citation>
    <scope>NUCLEOTIDE SEQUENCE [LARGE SCALE GENOMIC DNA]</scope>
    <source>
        <strain evidence="3">husup-a2</strain>
    </source>
</reference>
<accession>A0A286U3F4</accession>
<keyword evidence="3" id="KW-1185">Reference proteome</keyword>
<dbReference type="Pfam" id="PF11845">
    <property type="entry name" value="Tll0287-like"/>
    <property type="match status" value="1"/>
</dbReference>
<dbReference type="Proteomes" id="UP000218542">
    <property type="component" value="Unassembled WGS sequence"/>
</dbReference>
<proteinExistence type="predicted"/>
<dbReference type="AlphaFoldDB" id="A0A286U3F4"/>
<dbReference type="EMBL" id="BAOS01000036">
    <property type="protein sequence ID" value="GAX62621.1"/>
    <property type="molecule type" value="Genomic_DNA"/>
</dbReference>
<evidence type="ECO:0000313" key="2">
    <source>
        <dbReference type="EMBL" id="GAX62621.1"/>
    </source>
</evidence>
<organism evidence="2 3">
    <name type="scientific">Candidatus Scalindua japonica</name>
    <dbReference type="NCBI Taxonomy" id="1284222"/>
    <lineage>
        <taxon>Bacteria</taxon>
        <taxon>Pseudomonadati</taxon>
        <taxon>Planctomycetota</taxon>
        <taxon>Candidatus Brocadiia</taxon>
        <taxon>Candidatus Brocadiales</taxon>
        <taxon>Candidatus Scalinduaceae</taxon>
        <taxon>Candidatus Scalindua</taxon>
    </lineage>
</organism>
<dbReference type="InterPro" id="IPR021796">
    <property type="entry name" value="Tll0287-like_dom"/>
</dbReference>
<dbReference type="RefSeq" id="WP_096896011.1">
    <property type="nucleotide sequence ID" value="NZ_BAOS01000036.1"/>
</dbReference>
<comment type="caution">
    <text evidence="2">The sequence shown here is derived from an EMBL/GenBank/DDBJ whole genome shotgun (WGS) entry which is preliminary data.</text>
</comment>
<evidence type="ECO:0000259" key="1">
    <source>
        <dbReference type="Pfam" id="PF11845"/>
    </source>
</evidence>
<gene>
    <name evidence="2" type="ORF">SCALIN_C36_0010</name>
</gene>
<evidence type="ECO:0000313" key="3">
    <source>
        <dbReference type="Proteomes" id="UP000218542"/>
    </source>
</evidence>